<keyword evidence="8" id="KW-1185">Reference proteome</keyword>
<feature type="compositionally biased region" description="Pro residues" evidence="6">
    <location>
        <begin position="322"/>
        <end position="340"/>
    </location>
</feature>
<feature type="region of interest" description="Disordered" evidence="6">
    <location>
        <begin position="520"/>
        <end position="543"/>
    </location>
</feature>
<feature type="repeat" description="RPEL" evidence="4">
    <location>
        <begin position="512"/>
        <end position="537"/>
    </location>
</feature>
<feature type="region of interest" description="Disordered" evidence="6">
    <location>
        <begin position="1"/>
        <end position="30"/>
    </location>
</feature>
<evidence type="ECO:0000256" key="3">
    <source>
        <dbReference type="ARBA" id="ARBA00023203"/>
    </source>
</evidence>
<name>A0A091JL76_EGRGA</name>
<dbReference type="EMBL" id="KK502094">
    <property type="protein sequence ID" value="KFP20500.1"/>
    <property type="molecule type" value="Genomic_DNA"/>
</dbReference>
<feature type="compositionally biased region" description="Low complexity" evidence="6">
    <location>
        <begin position="276"/>
        <end position="289"/>
    </location>
</feature>
<dbReference type="GO" id="GO:0004864">
    <property type="term" value="F:protein phosphatase inhibitor activity"/>
    <property type="evidence" value="ECO:0007669"/>
    <property type="project" value="UniProtKB-UniRule"/>
</dbReference>
<feature type="region of interest" description="Disordered" evidence="6">
    <location>
        <begin position="397"/>
        <end position="508"/>
    </location>
</feature>
<dbReference type="STRING" id="188379.A0A091JL76"/>
<feature type="compositionally biased region" description="Basic and acidic residues" evidence="6">
    <location>
        <begin position="398"/>
        <end position="415"/>
    </location>
</feature>
<evidence type="ECO:0000313" key="7">
    <source>
        <dbReference type="EMBL" id="KFP20500.1"/>
    </source>
</evidence>
<feature type="non-terminal residue" evidence="7">
    <location>
        <position position="1"/>
    </location>
</feature>
<feature type="repeat" description="RPEL" evidence="4">
    <location>
        <begin position="550"/>
        <end position="575"/>
    </location>
</feature>
<dbReference type="Proteomes" id="UP000053119">
    <property type="component" value="Unassembled WGS sequence"/>
</dbReference>
<feature type="repeat" description="RPEL" evidence="4">
    <location>
        <begin position="58"/>
        <end position="83"/>
    </location>
</feature>
<dbReference type="InterPro" id="IPR004018">
    <property type="entry name" value="RPEL_repeat"/>
</dbReference>
<evidence type="ECO:0000256" key="4">
    <source>
        <dbReference type="PROSITE-ProRule" id="PRU00401"/>
    </source>
</evidence>
<dbReference type="Gene3D" id="6.10.140.1750">
    <property type="match status" value="1"/>
</dbReference>
<evidence type="ECO:0000256" key="2">
    <source>
        <dbReference type="ARBA" id="ARBA00022737"/>
    </source>
</evidence>
<gene>
    <name evidence="7" type="ORF">Z169_09594</name>
</gene>
<comment type="similarity">
    <text evidence="1 5">Belongs to the phosphatase and actin regulator family.</text>
</comment>
<evidence type="ECO:0000313" key="8">
    <source>
        <dbReference type="Proteomes" id="UP000053119"/>
    </source>
</evidence>
<feature type="compositionally biased region" description="Acidic residues" evidence="6">
    <location>
        <begin position="448"/>
        <end position="460"/>
    </location>
</feature>
<proteinExistence type="inferred from homology"/>
<feature type="region of interest" description="Disordered" evidence="6">
    <location>
        <begin position="111"/>
        <end position="374"/>
    </location>
</feature>
<feature type="compositionally biased region" description="Low complexity" evidence="6">
    <location>
        <begin position="229"/>
        <end position="245"/>
    </location>
</feature>
<feature type="non-terminal residue" evidence="7">
    <location>
        <position position="634"/>
    </location>
</feature>
<dbReference type="PANTHER" id="PTHR12751:SF5">
    <property type="entry name" value="PHOSPHATASE AND ACTIN REGULATOR 2"/>
    <property type="match status" value="1"/>
</dbReference>
<dbReference type="SMART" id="SM00707">
    <property type="entry name" value="RPEL"/>
    <property type="match status" value="4"/>
</dbReference>
<feature type="compositionally biased region" description="Basic and acidic residues" evidence="6">
    <location>
        <begin position="523"/>
        <end position="537"/>
    </location>
</feature>
<organism evidence="7 8">
    <name type="scientific">Egretta garzetta</name>
    <name type="common">Little egret</name>
    <dbReference type="NCBI Taxonomy" id="188379"/>
    <lineage>
        <taxon>Eukaryota</taxon>
        <taxon>Metazoa</taxon>
        <taxon>Chordata</taxon>
        <taxon>Craniata</taxon>
        <taxon>Vertebrata</taxon>
        <taxon>Euteleostomi</taxon>
        <taxon>Archelosauria</taxon>
        <taxon>Archosauria</taxon>
        <taxon>Dinosauria</taxon>
        <taxon>Saurischia</taxon>
        <taxon>Theropoda</taxon>
        <taxon>Coelurosauria</taxon>
        <taxon>Aves</taxon>
        <taxon>Neognathae</taxon>
        <taxon>Neoaves</taxon>
        <taxon>Aequornithes</taxon>
        <taxon>Pelecaniformes</taxon>
        <taxon>Ardeidae</taxon>
        <taxon>Egretta</taxon>
    </lineage>
</organism>
<feature type="repeat" description="RPEL" evidence="4">
    <location>
        <begin position="474"/>
        <end position="499"/>
    </location>
</feature>
<feature type="compositionally biased region" description="Basic and acidic residues" evidence="6">
    <location>
        <begin position="485"/>
        <end position="508"/>
    </location>
</feature>
<dbReference type="PANTHER" id="PTHR12751">
    <property type="entry name" value="PHOSPHATASE AND ACTIN REGULATOR PHACTR"/>
    <property type="match status" value="1"/>
</dbReference>
<keyword evidence="2 5" id="KW-0677">Repeat</keyword>
<accession>A0A091JL76</accession>
<sequence>YTVDGLDKASIANSDGPAPGSQTPPFKRKGKLSTIGKIFKPWKWRKKKTSDKFRETSAVLERKISTRQSREELIRRGVLKEMPEQDGDVTVNFETSNGHTIAIGEEAIQEENVVKASGDNGTLSEKTSAVEGKKEDQKESTTDHCPEIPASHAPPPPPKPKPKSKKAPLPPKNAIAASTTTSHKSNEAPHAKKKGKAPAKQPPLPPPKPTSHSANRDAASSSHAKKPPVSKSSSSPSPSSTSSHPKASKETSSKSGTSGTPRGKKKPGKQSGPRTAPDGAASSPSGAAANRLEAKAEKPEPEQPSIVISETEDADQPSKLVVPPPPTAAPPPPPLPPPFPAAAGLAVPGSDTKPLLQAEHGTDESLSKHSADDSMFISDEHEHFGLNSSKTVFAMDLATKEGQEVEAPDQAHSELVEEASDGAAPPESESSRESHSSDSDSDGPILYTDDDDDDDDDDNASAESSLASKIRRRDTLAIKLGNRPSKKELEDKNILQRTSEEERQEIRHQIGTKLVRRLSQRPTTEELEQRNILKQKNEEEEQEAKREIKRRLSRKLSLRPTVAELQARRILRFNEYVEVTDSPDYDRRADKPWARLTPADKARGKSIRKELNEFKSTEMEVHEESRQFTRWVNP</sequence>
<dbReference type="AlphaFoldDB" id="A0A091JL76"/>
<evidence type="ECO:0000256" key="5">
    <source>
        <dbReference type="RuleBase" id="RU301113"/>
    </source>
</evidence>
<feature type="compositionally biased region" description="Basic and acidic residues" evidence="6">
    <location>
        <begin position="292"/>
        <end position="301"/>
    </location>
</feature>
<feature type="compositionally biased region" description="Basic and acidic residues" evidence="6">
    <location>
        <begin position="131"/>
        <end position="146"/>
    </location>
</feature>
<keyword evidence="3 5" id="KW-0009">Actin-binding</keyword>
<dbReference type="Gene3D" id="6.10.140.2130">
    <property type="match status" value="1"/>
</dbReference>
<protein>
    <recommendedName>
        <fullName evidence="5">Phosphatase and actin regulator</fullName>
    </recommendedName>
</protein>
<reference evidence="7 8" key="1">
    <citation type="submission" date="2014-04" db="EMBL/GenBank/DDBJ databases">
        <title>Genome evolution of avian class.</title>
        <authorList>
            <person name="Zhang G."/>
            <person name="Li C."/>
        </authorList>
    </citation>
    <scope>NUCLEOTIDE SEQUENCE [LARGE SCALE GENOMIC DNA]</scope>
    <source>
        <strain evidence="7">BGI_Z169</strain>
    </source>
</reference>
<feature type="compositionally biased region" description="Basic and acidic residues" evidence="6">
    <location>
        <begin position="360"/>
        <end position="374"/>
    </location>
</feature>
<feature type="compositionally biased region" description="Basic and acidic residues" evidence="6">
    <location>
        <begin position="429"/>
        <end position="438"/>
    </location>
</feature>
<comment type="subunit">
    <text evidence="5">Binds PPP1CA and actin.</text>
</comment>
<dbReference type="GO" id="GO:0030036">
    <property type="term" value="P:actin cytoskeleton organization"/>
    <property type="evidence" value="ECO:0007669"/>
    <property type="project" value="TreeGrafter"/>
</dbReference>
<dbReference type="GO" id="GO:0003779">
    <property type="term" value="F:actin binding"/>
    <property type="evidence" value="ECO:0007669"/>
    <property type="project" value="UniProtKB-KW"/>
</dbReference>
<feature type="compositionally biased region" description="Pro residues" evidence="6">
    <location>
        <begin position="200"/>
        <end position="209"/>
    </location>
</feature>
<evidence type="ECO:0000256" key="6">
    <source>
        <dbReference type="SAM" id="MobiDB-lite"/>
    </source>
</evidence>
<evidence type="ECO:0000256" key="1">
    <source>
        <dbReference type="ARBA" id="ARBA00009795"/>
    </source>
</evidence>
<dbReference type="PROSITE" id="PS51073">
    <property type="entry name" value="RPEL"/>
    <property type="match status" value="4"/>
</dbReference>
<dbReference type="Pfam" id="PF02755">
    <property type="entry name" value="RPEL"/>
    <property type="match status" value="2"/>
</dbReference>